<dbReference type="KEGG" id="vg:4960855"/>
<name>A4L1Y6_9VIRU</name>
<reference evidence="1 2" key="1">
    <citation type="journal article" date="2007" name="J. Virol.">
        <title>The genome of Gryllus bimaculatus nudivirus indicates an ancient diversification of baculovirus-related nonoccluded nudiviruses of insects.</title>
        <authorList>
            <person name="Wang Y."/>
            <person name="Kleespies R.G."/>
            <person name="Huger A.M."/>
            <person name="Jehle J.A."/>
        </authorList>
    </citation>
    <scope>NUCLEOTIDE SEQUENCE [LARGE SCALE GENOMIC DNA]</scope>
</reference>
<dbReference type="Proteomes" id="UP000203733">
    <property type="component" value="Segment"/>
</dbReference>
<proteinExistence type="predicted"/>
<organism evidence="1 2">
    <name type="scientific">Gryllus bimaculatus nudivirus</name>
    <dbReference type="NCBI Taxonomy" id="432587"/>
    <lineage>
        <taxon>Viruses</taxon>
        <taxon>Viruses incertae sedis</taxon>
        <taxon>Naldaviricetes</taxon>
        <taxon>Lefavirales</taxon>
        <taxon>Nudiviridae</taxon>
        <taxon>Alphanudivirus</taxon>
        <taxon>Alphanudivirus grybimaculati</taxon>
    </lineage>
</organism>
<evidence type="ECO:0000313" key="2">
    <source>
        <dbReference type="Proteomes" id="UP000203733"/>
    </source>
</evidence>
<dbReference type="RefSeq" id="YP_001111290.1">
    <property type="nucleotide sequence ID" value="NC_009240.1"/>
</dbReference>
<dbReference type="OrthoDB" id="14845at10239"/>
<sequence length="275" mass="32028">MSVFVKECVDEKILDINKDYGILSRVFNSVPRMMKYIHCSSSFFMVYISDTILPNRKKPYRNHYVLYKKNNTIVVALTETLLDWGPDVLPVIEYDVITLNECMKNSCGRWYLSYDKISYSCNLNVDLCEFNIVSSGEWWYFDKGRILNGINESDEFNCEFFFIYYELYPSKIDIKHKNSVTDKPKNGTFIDAIQLMLDKNDVDVEKSTTATTTTAITTSPVINDQYLPLVNNIIKENSNFDRSLFQTVIPSAYWLAERSTELTNNDITYFIKDVL</sequence>
<protein>
    <submittedName>
        <fullName evidence="1">Uncharacterized protein</fullName>
    </submittedName>
</protein>
<keyword evidence="2" id="KW-1185">Reference proteome</keyword>
<accession>A4L1Y6</accession>
<evidence type="ECO:0000313" key="1">
    <source>
        <dbReference type="EMBL" id="ABO45356.1"/>
    </source>
</evidence>
<dbReference type="EMBL" id="EF203088">
    <property type="protein sequence ID" value="ABO45356.1"/>
    <property type="molecule type" value="Genomic_DNA"/>
</dbReference>
<dbReference type="GeneID" id="4960855"/>